<evidence type="ECO:0000313" key="6">
    <source>
        <dbReference type="Proteomes" id="UP001165041"/>
    </source>
</evidence>
<keyword evidence="1" id="KW-0805">Transcription regulation</keyword>
<dbReference type="SUPFAM" id="SSF46785">
    <property type="entry name" value="Winged helix' DNA-binding domain"/>
    <property type="match status" value="1"/>
</dbReference>
<dbReference type="AlphaFoldDB" id="A0A9W6QDC0"/>
<dbReference type="SMART" id="SM00347">
    <property type="entry name" value="HTH_MARR"/>
    <property type="match status" value="1"/>
</dbReference>
<evidence type="ECO:0000256" key="3">
    <source>
        <dbReference type="ARBA" id="ARBA00023163"/>
    </source>
</evidence>
<keyword evidence="3" id="KW-0804">Transcription</keyword>
<dbReference type="Proteomes" id="UP001165041">
    <property type="component" value="Unassembled WGS sequence"/>
</dbReference>
<evidence type="ECO:0000256" key="1">
    <source>
        <dbReference type="ARBA" id="ARBA00023015"/>
    </source>
</evidence>
<comment type="caution">
    <text evidence="5">The sequence shown here is derived from an EMBL/GenBank/DDBJ whole genome shotgun (WGS) entry which is preliminary data.</text>
</comment>
<dbReference type="RefSeq" id="WP_285738496.1">
    <property type="nucleotide sequence ID" value="NZ_BSSA01000020.1"/>
</dbReference>
<evidence type="ECO:0000259" key="4">
    <source>
        <dbReference type="PROSITE" id="PS50995"/>
    </source>
</evidence>
<keyword evidence="2" id="KW-0238">DNA-binding</keyword>
<dbReference type="PROSITE" id="PS50995">
    <property type="entry name" value="HTH_MARR_2"/>
    <property type="match status" value="1"/>
</dbReference>
<name>A0A9W6QDC0_9ACTN</name>
<proteinExistence type="predicted"/>
<evidence type="ECO:0000256" key="2">
    <source>
        <dbReference type="ARBA" id="ARBA00023125"/>
    </source>
</evidence>
<organism evidence="5 6">
    <name type="scientific">Kitasatospora phosalacinea</name>
    <dbReference type="NCBI Taxonomy" id="2065"/>
    <lineage>
        <taxon>Bacteria</taxon>
        <taxon>Bacillati</taxon>
        <taxon>Actinomycetota</taxon>
        <taxon>Actinomycetes</taxon>
        <taxon>Kitasatosporales</taxon>
        <taxon>Streptomycetaceae</taxon>
        <taxon>Kitasatospora</taxon>
    </lineage>
</organism>
<feature type="domain" description="HTH marR-type" evidence="4">
    <location>
        <begin position="24"/>
        <end position="160"/>
    </location>
</feature>
<reference evidence="5" key="1">
    <citation type="submission" date="2023-02" db="EMBL/GenBank/DDBJ databases">
        <title>Kitasatospora phosalacinea NBRC 14627.</title>
        <authorList>
            <person name="Ichikawa N."/>
            <person name="Sato H."/>
            <person name="Tonouchi N."/>
        </authorList>
    </citation>
    <scope>NUCLEOTIDE SEQUENCE</scope>
    <source>
        <strain evidence="5">NBRC 14627</strain>
    </source>
</reference>
<dbReference type="Pfam" id="PF12802">
    <property type="entry name" value="MarR_2"/>
    <property type="match status" value="1"/>
</dbReference>
<dbReference type="InterPro" id="IPR000835">
    <property type="entry name" value="HTH_MarR-typ"/>
</dbReference>
<protein>
    <recommendedName>
        <fullName evidence="4">HTH marR-type domain-containing protein</fullName>
    </recommendedName>
</protein>
<evidence type="ECO:0000313" key="5">
    <source>
        <dbReference type="EMBL" id="GLW72818.1"/>
    </source>
</evidence>
<dbReference type="PANTHER" id="PTHR33164">
    <property type="entry name" value="TRANSCRIPTIONAL REGULATOR, MARR FAMILY"/>
    <property type="match status" value="1"/>
</dbReference>
<dbReference type="InterPro" id="IPR036390">
    <property type="entry name" value="WH_DNA-bd_sf"/>
</dbReference>
<dbReference type="InterPro" id="IPR039422">
    <property type="entry name" value="MarR/SlyA-like"/>
</dbReference>
<dbReference type="GO" id="GO:0003700">
    <property type="term" value="F:DNA-binding transcription factor activity"/>
    <property type="evidence" value="ECO:0007669"/>
    <property type="project" value="InterPro"/>
</dbReference>
<gene>
    <name evidence="5" type="ORF">Kpho02_51170</name>
</gene>
<sequence length="165" mass="17355">MSANATGQEATGPDAVTSGAAAPAPLLVELVALAHRRLTAGLAAALAEEDCTVDQWRVMRALADERGRTMGELAQALLIPQASLSRLVDALADAGLAYRRQDDRDRRRITAHLSRRGRTRLTRLDALAAAHDAAVRTACALSDPTTDPTDPTGPLARLAALRTSG</sequence>
<dbReference type="EMBL" id="BSSA01000020">
    <property type="protein sequence ID" value="GLW72818.1"/>
    <property type="molecule type" value="Genomic_DNA"/>
</dbReference>
<dbReference type="Gene3D" id="1.10.10.10">
    <property type="entry name" value="Winged helix-like DNA-binding domain superfamily/Winged helix DNA-binding domain"/>
    <property type="match status" value="1"/>
</dbReference>
<dbReference type="GO" id="GO:0006950">
    <property type="term" value="P:response to stress"/>
    <property type="evidence" value="ECO:0007669"/>
    <property type="project" value="TreeGrafter"/>
</dbReference>
<dbReference type="GO" id="GO:0003677">
    <property type="term" value="F:DNA binding"/>
    <property type="evidence" value="ECO:0007669"/>
    <property type="project" value="UniProtKB-KW"/>
</dbReference>
<dbReference type="InterPro" id="IPR036388">
    <property type="entry name" value="WH-like_DNA-bd_sf"/>
</dbReference>
<accession>A0A9W6QDC0</accession>
<dbReference type="PANTHER" id="PTHR33164:SF64">
    <property type="entry name" value="TRANSCRIPTIONAL REGULATOR SLYA"/>
    <property type="match status" value="1"/>
</dbReference>